<reference evidence="12" key="1">
    <citation type="submission" date="2022-07" db="EMBL/GenBank/DDBJ databases">
        <title>Draft genome sequence of Zalerion maritima ATCC 34329, a (micro)plastics degrading marine fungus.</title>
        <authorList>
            <person name="Paco A."/>
            <person name="Goncalves M.F.M."/>
            <person name="Rocha-Santos T.A.P."/>
            <person name="Alves A."/>
        </authorList>
    </citation>
    <scope>NUCLEOTIDE SEQUENCE</scope>
    <source>
        <strain evidence="12">ATCC 34329</strain>
    </source>
</reference>
<comment type="caution">
    <text evidence="12">The sequence shown here is derived from an EMBL/GenBank/DDBJ whole genome shotgun (WGS) entry which is preliminary data.</text>
</comment>
<dbReference type="PIRSF" id="PIRSF000362">
    <property type="entry name" value="FNR"/>
    <property type="match status" value="1"/>
</dbReference>
<feature type="binding site" evidence="10">
    <location>
        <begin position="243"/>
        <end position="244"/>
    </location>
    <ligand>
        <name>NADP(+)</name>
        <dbReference type="ChEBI" id="CHEBI:58349"/>
    </ligand>
</feature>
<evidence type="ECO:0000256" key="10">
    <source>
        <dbReference type="PIRSR" id="PIRSR000362-2"/>
    </source>
</evidence>
<dbReference type="GO" id="GO:0005739">
    <property type="term" value="C:mitochondrion"/>
    <property type="evidence" value="ECO:0007669"/>
    <property type="project" value="UniProtKB-SubCell"/>
</dbReference>
<dbReference type="Pfam" id="PF07992">
    <property type="entry name" value="Pyr_redox_2"/>
    <property type="match status" value="1"/>
</dbReference>
<evidence type="ECO:0000256" key="6">
    <source>
        <dbReference type="ARBA" id="ARBA00023002"/>
    </source>
</evidence>
<keyword evidence="8" id="KW-0496">Mitochondrion</keyword>
<sequence length="518" mass="57277">MNCGRVPQCRLRAGATVNKFIRHPWSVISPRYYSVVRGRSPFIAIIGSGPAGFYTAQRLMRKLSGTQIDMYEGLAAPFGLSRYGVAPDHPEVKECEKSFEDVAKDPNFKFYGNLSVGSRGVVGGFHGCAVRLSSLLRNYDGIVFAYGSSKDRILGVPGEDMKGVYSAREFVAWYNSHPSFSEIDFPQLREAEEATIIGQGNVALDVARMLLTPVDELRKTDMADYALEALSRSRIRRVHLVGRRGAMQAAFTRKELRELQELYPKAYLQSQHFPADLLPPKVTDRVKKRMLQTFHALREMSPSADPEAKSWSLDFLLSPTSFYGSGSVEGTAFAVNQLSDPFADNAKAIATDESVKIPSQLVFRSIGYKAVPLDGFAELNIGFDTRKGCILNDGMGRVGSTETLDEKPVAIPGLYCVGWAKNGPIGKIVNTFQDANDTAENIIADWKSGSRFLSDSQAEPPQGMSKVQEDIDTNLSDIVSWEDWVRVDTQERLEGQALGKPRVKMVAHKELSQEAKVP</sequence>
<comment type="catalytic activity">
    <reaction evidence="7 8">
        <text>2 reduced [adrenodoxin] + NADP(+) + H(+) = 2 oxidized [adrenodoxin] + NADPH</text>
        <dbReference type="Rhea" id="RHEA:42312"/>
        <dbReference type="Rhea" id="RHEA-COMP:9998"/>
        <dbReference type="Rhea" id="RHEA-COMP:9999"/>
        <dbReference type="ChEBI" id="CHEBI:15378"/>
        <dbReference type="ChEBI" id="CHEBI:33737"/>
        <dbReference type="ChEBI" id="CHEBI:33738"/>
        <dbReference type="ChEBI" id="CHEBI:57783"/>
        <dbReference type="ChEBI" id="CHEBI:58349"/>
        <dbReference type="EC" id="1.18.1.6"/>
    </reaction>
</comment>
<dbReference type="PRINTS" id="PR00419">
    <property type="entry name" value="ADXRDTASE"/>
</dbReference>
<feature type="domain" description="FAD/NAD(P)-binding" evidence="11">
    <location>
        <begin position="43"/>
        <end position="211"/>
    </location>
</feature>
<evidence type="ECO:0000256" key="7">
    <source>
        <dbReference type="ARBA" id="ARBA00048933"/>
    </source>
</evidence>
<dbReference type="PANTHER" id="PTHR48467:SF1">
    <property type="entry name" value="GLUTAMATE SYNTHASE 1 [NADH], CHLOROPLASTIC-LIKE"/>
    <property type="match status" value="1"/>
</dbReference>
<dbReference type="PANTHER" id="PTHR48467">
    <property type="entry name" value="GLUTAMATE SYNTHASE 1 [NADH], CHLOROPLASTIC-LIKE"/>
    <property type="match status" value="1"/>
</dbReference>
<dbReference type="InterPro" id="IPR021163">
    <property type="entry name" value="Ferredox_Rdtase_adrenod"/>
</dbReference>
<dbReference type="GO" id="GO:0016491">
    <property type="term" value="F:oxidoreductase activity"/>
    <property type="evidence" value="ECO:0007669"/>
    <property type="project" value="UniProtKB-KW"/>
</dbReference>
<evidence type="ECO:0000256" key="8">
    <source>
        <dbReference type="PIRNR" id="PIRNR000362"/>
    </source>
</evidence>
<evidence type="ECO:0000313" key="12">
    <source>
        <dbReference type="EMBL" id="KAJ2892570.1"/>
    </source>
</evidence>
<feature type="binding site" evidence="9">
    <location>
        <position position="116"/>
    </location>
    <ligand>
        <name>FAD</name>
        <dbReference type="ChEBI" id="CHEBI:57692"/>
    </ligand>
</feature>
<dbReference type="InterPro" id="IPR023753">
    <property type="entry name" value="FAD/NAD-binding_dom"/>
</dbReference>
<name>A0AAD5RFW0_9PEZI</name>
<dbReference type="Gene3D" id="3.50.50.60">
    <property type="entry name" value="FAD/NAD(P)-binding domain"/>
    <property type="match status" value="1"/>
</dbReference>
<dbReference type="EMBL" id="JAKWBI020000774">
    <property type="protein sequence ID" value="KAJ2892570.1"/>
    <property type="molecule type" value="Genomic_DNA"/>
</dbReference>
<evidence type="ECO:0000256" key="9">
    <source>
        <dbReference type="PIRSR" id="PIRSR000362-1"/>
    </source>
</evidence>
<feature type="binding site" evidence="10">
    <location>
        <position position="255"/>
    </location>
    <ligand>
        <name>NADP(+)</name>
        <dbReference type="ChEBI" id="CHEBI:58349"/>
    </ligand>
</feature>
<feature type="binding site" evidence="10">
    <location>
        <position position="426"/>
    </location>
    <ligand>
        <name>NADP(+)</name>
        <dbReference type="ChEBI" id="CHEBI:58349"/>
    </ligand>
</feature>
<keyword evidence="3 8" id="KW-0285">Flavoprotein</keyword>
<accession>A0AAD5RFW0</accession>
<comment type="similarity">
    <text evidence="2 8">Belongs to the ferredoxin--NADP reductase type 1 family.</text>
</comment>
<dbReference type="AlphaFoldDB" id="A0AAD5RFW0"/>
<evidence type="ECO:0000313" key="13">
    <source>
        <dbReference type="Proteomes" id="UP001201980"/>
    </source>
</evidence>
<keyword evidence="6 8" id="KW-0560">Oxidoreductase</keyword>
<evidence type="ECO:0000256" key="5">
    <source>
        <dbReference type="ARBA" id="ARBA00022857"/>
    </source>
</evidence>
<evidence type="ECO:0000256" key="3">
    <source>
        <dbReference type="ARBA" id="ARBA00022630"/>
    </source>
</evidence>
<proteinExistence type="inferred from homology"/>
<comment type="cofactor">
    <cofactor evidence="1 8 9">
        <name>FAD</name>
        <dbReference type="ChEBI" id="CHEBI:57692"/>
    </cofactor>
</comment>
<gene>
    <name evidence="12" type="ORF">MKZ38_009601</name>
</gene>
<keyword evidence="4 8" id="KW-0274">FAD</keyword>
<evidence type="ECO:0000259" key="11">
    <source>
        <dbReference type="Pfam" id="PF07992"/>
    </source>
</evidence>
<feature type="binding site" evidence="9">
    <location>
        <position position="419"/>
    </location>
    <ligand>
        <name>FAD</name>
        <dbReference type="ChEBI" id="CHEBI:57692"/>
    </ligand>
</feature>
<protein>
    <recommendedName>
        <fullName evidence="8">NADPH:adrenodoxin oxidoreductase, mitochondrial</fullName>
        <ecNumber evidence="8">1.18.1.6</ecNumber>
    </recommendedName>
</protein>
<evidence type="ECO:0000256" key="2">
    <source>
        <dbReference type="ARBA" id="ARBA00008312"/>
    </source>
</evidence>
<dbReference type="Proteomes" id="UP001201980">
    <property type="component" value="Unassembled WGS sequence"/>
</dbReference>
<dbReference type="InterPro" id="IPR055275">
    <property type="entry name" value="Ferredox_Rdtase"/>
</dbReference>
<comment type="subcellular location">
    <subcellularLocation>
        <location evidence="8">Mitochondrion</location>
    </subcellularLocation>
</comment>
<keyword evidence="5 8" id="KW-0521">NADP</keyword>
<evidence type="ECO:0000256" key="4">
    <source>
        <dbReference type="ARBA" id="ARBA00022827"/>
    </source>
</evidence>
<dbReference type="SUPFAM" id="SSF51971">
    <property type="entry name" value="Nucleotide-binding domain"/>
    <property type="match status" value="1"/>
</dbReference>
<dbReference type="Gene3D" id="3.40.50.720">
    <property type="entry name" value="NAD(P)-binding Rossmann-like Domain"/>
    <property type="match status" value="1"/>
</dbReference>
<evidence type="ECO:0000256" key="1">
    <source>
        <dbReference type="ARBA" id="ARBA00001974"/>
    </source>
</evidence>
<feature type="binding site" evidence="10">
    <location>
        <begin position="199"/>
        <end position="202"/>
    </location>
    <ligand>
        <name>NADP(+)</name>
        <dbReference type="ChEBI" id="CHEBI:58349"/>
    </ligand>
</feature>
<keyword evidence="13" id="KW-1185">Reference proteome</keyword>
<feature type="binding site" evidence="9">
    <location>
        <position position="51"/>
    </location>
    <ligand>
        <name>FAD</name>
        <dbReference type="ChEBI" id="CHEBI:57692"/>
    </ligand>
</feature>
<feature type="binding site" evidence="9">
    <location>
        <position position="72"/>
    </location>
    <ligand>
        <name>FAD</name>
        <dbReference type="ChEBI" id="CHEBI:57692"/>
    </ligand>
</feature>
<feature type="binding site" evidence="9">
    <location>
        <position position="80"/>
    </location>
    <ligand>
        <name>FAD</name>
        <dbReference type="ChEBI" id="CHEBI:57692"/>
    </ligand>
</feature>
<organism evidence="12 13">
    <name type="scientific">Zalerion maritima</name>
    <dbReference type="NCBI Taxonomy" id="339359"/>
    <lineage>
        <taxon>Eukaryota</taxon>
        <taxon>Fungi</taxon>
        <taxon>Dikarya</taxon>
        <taxon>Ascomycota</taxon>
        <taxon>Pezizomycotina</taxon>
        <taxon>Sordariomycetes</taxon>
        <taxon>Lulworthiomycetidae</taxon>
        <taxon>Lulworthiales</taxon>
        <taxon>Lulworthiaceae</taxon>
        <taxon>Zalerion</taxon>
    </lineage>
</organism>
<feature type="binding site" evidence="9">
    <location>
        <begin position="426"/>
        <end position="428"/>
    </location>
    <ligand>
        <name>FAD</name>
        <dbReference type="ChEBI" id="CHEBI:57692"/>
    </ligand>
</feature>
<dbReference type="EC" id="1.18.1.6" evidence="8"/>
<dbReference type="InterPro" id="IPR036188">
    <property type="entry name" value="FAD/NAD-bd_sf"/>
</dbReference>